<feature type="domain" description="Tc toxin complex TcA C-terminal TcB-binding" evidence="3">
    <location>
        <begin position="2732"/>
        <end position="3029"/>
    </location>
</feature>
<name>A0A8I2ZYX4_VERLO</name>
<dbReference type="Pfam" id="PF18413">
    <property type="entry name" value="Neuraminidase"/>
    <property type="match status" value="1"/>
</dbReference>
<dbReference type="InterPro" id="IPR040840">
    <property type="entry name" value="TcA_TcB_BD"/>
</dbReference>
<feature type="region of interest" description="Disordered" evidence="1">
    <location>
        <begin position="929"/>
        <end position="974"/>
    </location>
</feature>
<dbReference type="OrthoDB" id="4811936at2759"/>
<organism evidence="6 7">
    <name type="scientific">Verticillium longisporum</name>
    <name type="common">Verticillium dahliae var. longisporum</name>
    <dbReference type="NCBI Taxonomy" id="100787"/>
    <lineage>
        <taxon>Eukaryota</taxon>
        <taxon>Fungi</taxon>
        <taxon>Dikarya</taxon>
        <taxon>Ascomycota</taxon>
        <taxon>Pezizomycotina</taxon>
        <taxon>Sordariomycetes</taxon>
        <taxon>Hypocreomycetidae</taxon>
        <taxon>Glomerellales</taxon>
        <taxon>Plectosphaerellaceae</taxon>
        <taxon>Verticillium</taxon>
    </lineage>
</organism>
<evidence type="ECO:0000313" key="6">
    <source>
        <dbReference type="EMBL" id="KAG7141907.1"/>
    </source>
</evidence>
<evidence type="ECO:0000259" key="5">
    <source>
        <dbReference type="Pfam" id="PF20220"/>
    </source>
</evidence>
<comment type="caution">
    <text evidence="6">The sequence shown here is derived from an EMBL/GenBank/DDBJ whole genome shotgun (WGS) entry which is preliminary data.</text>
</comment>
<proteinExistence type="predicted"/>
<dbReference type="Pfam" id="PF18276">
    <property type="entry name" value="TcA_TcB_BD"/>
    <property type="match status" value="1"/>
</dbReference>
<dbReference type="Proteomes" id="UP000689129">
    <property type="component" value="Unassembled WGS sequence"/>
</dbReference>
<feature type="domain" description="ABC toxin N-terminal" evidence="5">
    <location>
        <begin position="1719"/>
        <end position="1850"/>
    </location>
</feature>
<evidence type="ECO:0000259" key="3">
    <source>
        <dbReference type="Pfam" id="PF18276"/>
    </source>
</evidence>
<evidence type="ECO:0000256" key="1">
    <source>
        <dbReference type="SAM" id="MobiDB-lite"/>
    </source>
</evidence>
<feature type="domain" description="Neuraminidase-like" evidence="4">
    <location>
        <begin position="1880"/>
        <end position="2025"/>
    </location>
</feature>
<dbReference type="EMBL" id="JAEMWZ010000024">
    <property type="protein sequence ID" value="KAG7141907.1"/>
    <property type="molecule type" value="Genomic_DNA"/>
</dbReference>
<sequence>MAQLPTPRLTWHLVVLLSIRDTLVLSCLGDDERTKLEEHILKSADLDVAAAEVDDETIASRITLIRGFAECARDDEAIVAALAADSSLSSLRQVAARFNAAELSALVDRGPGVATAGTSEAPQDVSAIKPAARIFRQRMFVLERDAVLLKMVDDEEIPIGLRDDDNNEEDANVKRHIIDVLHTHPDLFSTVPFSLTEGALKDISEGNGTRQKVDTTIRAIQRVQSLSTAPAAVAAMLKAGFGSAQQIAAVPASHFVQDIGSVITADDTAQGSAEEAARNIHLQATNVALHANMALAATLQMVRGTGVRAIDGAASRGDRIAAAKSVTVSGMRSTVNLEQLFGSMDFCECSDCASVTSPAAYLVDILQFLRNNNLKDEYRPGWEGTALEMLFRRRPDLAEIELTCANTNTVLPYIDLSNEVMESFVCHLGKFVEDNHQPKQVTLDAFNIDEDDVSSALLSQPANVNYAAYCKLKDAVYPFTLPYHQPLDEIRILLGHLGTSRHELLNVFRPTHHTGDPRRDEWGRQAHERAYVAEYLLLSQQDFRVLTRQVFYPKEYFEYIISPDTRISDEEYEARIQVEPVYRCWGYVNGDHEMLSTVEEHELGLAFVKKQFLPRSGIMYTDLVDLLRTRYINPNYPSGWTLLLLHRLRWSYRYLVTLLGPIGSTGRYDKLIAFLVRFQPLAELFRKLRQKYIDDLGRADQGKNEEALEELANRRGYPSCSCDDGAIWRCWVLRYFDLVGDLIVLDSRDGGVFETEGWLVLQREVPQLGFVDSAAEVISGRDDDVDRNIGYLHRDGRITSAAVDGALTLIGRIDETGAAVDVDGVFFHIKYGLDWQLRMQLWNIERTRAFGEIDNQSSNVYVWNWERAASWGPIQDTCNIENVRLIRLNGDALRVDDCDRIHRFIRLWRRLDWTIDDLDQALLGLATIPESGSDGGGSETPSSNPGRTITWEDFHDRCQGSGNGGGGDQGQCPLHEGENWTPPALASISPGFLGQVVALKKLLDLTGLGLAELLTFWTDISVHGQPKSLYAKLFLTHNLLGIDRIFAADANGNYLSYARPEKLAAHAAVVMAALRIRTADDLRTAIDLAGLPHDADLTLKSVSSVYRLVLLARVLSVKLSLLPRVITLLGNPFGGGAVRTISFLEDWDRISSSGFSLHQLVYVIEGEEIEPVRPVGPSTTNILKTTKQLADGLDAILKTYPDIDQTDQMVVPSTAVTAAASQLFDTTTVSTLAGVVEGSWVWQTNAPVNMAISVPDLLKKKFSYSSRSGDASNAPSATVQMTGILTANEVEDAKFLGRINALWAPAIDRLMRKPGAWFNETLRAVFSANLEEAEAILLAGDVPPTTPDPTEDEPVPVPDPGTAPSKRLYFLVSFLPFLRDRLSDKMVSDVMMSVSGLPLELTHLLLDNILRSGTTSALEILRNLKSTSSNPSADWTGYLIPPANDEFVFFSIADTQPPAIILDGASMSFPQPLDDPSNVWISEPVKLTAGRLYSLTVPGRPATQLQWKSARSPRAGIPASALLPGQATQIVTDVFSKLVKAGMVVNNFSLSTAEINFLTDNKARFDGFNLNSLSLRAWRRLCQFSSFRNGLAAPEAPLIDLFKWASLPSAGLNGLVDKIIASTRWDSQRDALTALLISDHFDLLSPSNFFDERALIRLQKALALVKSLGVVDVHMVFSWADPLVKFWVARTIADNIRKVVRARYTTTDWEAAVQPLYNTLRENQKNALIAYLLAQQVIRDQGVTDADGLFEFFLIDVQMSSCLQTSRIKQAISSVQLFIQRCLLGLELQPNLNRVEGDRQKVPVRIDGVRWSWMEKYRVWEANRKVFLYPENWLTGELRDDKSPFYRELESELLQKDVDSSTVAAAFRNYLTKVDDVANLEAQGLFLEQTTDAKIVHIVARTRCAPYAYYYRRLDAAHVIWQPWERMTVDIPNYTSETADGVVLENGTYVTPVVWNGRLLVFFPQFAKKTVMPPKAAEKSMVELGDEKPSTNLRSIDYWEVRLCCSERRQGGEWTTKIISSDGVYETVENYANYSLPNLNGYLFVPRLEAVPDGGGGTKLSVDVLSNVTSESSVAVGSFDFVNGRLLKSSDGSITASLRLDTGTPAFGYWSGRKEIHSLQASTATGNPELYKTAPYVEYPDSVMRPRVSVYWTNSASAVFSHQFVHKLLGAMAVSDKLSAVFDLYARLENSQLGDAFGDNRESRYHELKKPYAIYNWELGLHAPLAVMDKLVQQRQFDQALDLCHAAVFNPMVNTNDVSKCWQFRPFQEIVAKDYLENFMQSLVPNEENTQVTEWRDNPFAPHVVARSRPVAYMKAVVMKYIDTLVQYGDFYFRQNTLETLPLAIHMYVRASHVYGPAGQRIPKRGKTEPHTYRRLLERFDAFGNAAVDLELEFPFSNQVTRQFPIGFTGRPDTPVDLPNVFGSATTRYFCIPDNPQLRAVRATIDDRLFKLHHCQDINGVVQRLPLFEPPIDPGLLIRATAAGVSIASVLNDLNSPMSNYRFLYLVQKAHEVCGELRQFVAGFLAAKEKQDGEALASLRQRHEVTISELLMGIKKAQVDEASLSLDSLRQTRLGPVYRMRHYLSQLGEDVSKVPTDVKSPFAEIELSQEKLVADTGLRLIPSEKEEQDRSTVSRNVNISVGATEALSTVFLALPSTNVHGTPLGVGAAVKWGFPQLGHGLGAVARGLRAWSDHEAAQASMAGRRTGLLRAMQDRVQLANSAGYEVKAIDSQILTQQVKLALAERDVSNHQQSIDNARETADFLATKYTNAQLYSHLEATSRRLAYEAYTLAYDLARRAERTFHFERPAEISRSYISFGYWDPARDGLLAGEALALSLRRLEAAYQDRRGHDFEVTRSISLRLLAPLELVRLRETARCEFALPETLFDMDFPGHYMRRIRSIALSIPCVVGPHVGVNATLRLLENKMRTSPLSADANAYPETPGDDGLDQRFTASSVPITAIAASSAQTDPGVFELSMKDERFLPFEGAGVISRWRLTLPSPAGPASLALRPFDYGTITDVILQVRYTSLDGGDKLQAAASGAIRSFVQAVEDDSSEAGGGLYTIMDLRAEFATEWYRFAMAASPPDADRIILLRDVASRLSYVARGASKLTASSVSLYSTAEIPATALRLARAGSGADIVPFTEAAKLGRLFAYSASTDGLDISGDWILTLKAPEGADISLDGARQGMWLVLRYRMQL</sequence>
<evidence type="ECO:0000256" key="2">
    <source>
        <dbReference type="SAM" id="SignalP"/>
    </source>
</evidence>
<dbReference type="Pfam" id="PF20220">
    <property type="entry name" value="ABC_toxin_N"/>
    <property type="match status" value="1"/>
</dbReference>
<evidence type="ECO:0000313" key="7">
    <source>
        <dbReference type="Proteomes" id="UP000689129"/>
    </source>
</evidence>
<keyword evidence="2" id="KW-0732">Signal</keyword>
<reference evidence="6" key="1">
    <citation type="journal article" date="2021" name="Mol. Plant Pathol.">
        <title>A 20-kb lineage-specific genomic region tames virulence in pathogenic amphidiploid Verticillium longisporum.</title>
        <authorList>
            <person name="Harting R."/>
            <person name="Starke J."/>
            <person name="Kusch H."/>
            <person name="Poggeler S."/>
            <person name="Maurus I."/>
            <person name="Schluter R."/>
            <person name="Landesfeind M."/>
            <person name="Bulla I."/>
            <person name="Nowrousian M."/>
            <person name="de Jonge R."/>
            <person name="Stahlhut G."/>
            <person name="Hoff K.J."/>
            <person name="Asshauer K.P."/>
            <person name="Thurmer A."/>
            <person name="Stanke M."/>
            <person name="Daniel R."/>
            <person name="Morgenstern B."/>
            <person name="Thomma B.P.H.J."/>
            <person name="Kronstad J.W."/>
            <person name="Braus-Stromeyer S.A."/>
            <person name="Braus G.H."/>
        </authorList>
    </citation>
    <scope>NUCLEOTIDE SEQUENCE</scope>
    <source>
        <strain evidence="6">Vl32</strain>
    </source>
</reference>
<protein>
    <submittedName>
        <fullName evidence="6">Toxin subunit YenA2 like protein</fullName>
    </submittedName>
</protein>
<dbReference type="InterPro" id="IPR046839">
    <property type="entry name" value="ABC_toxin_N"/>
</dbReference>
<gene>
    <name evidence="6" type="ORF">HYQ45_001644</name>
</gene>
<accession>A0A8I2ZYX4</accession>
<feature type="signal peptide" evidence="2">
    <location>
        <begin position="1"/>
        <end position="26"/>
    </location>
</feature>
<feature type="chain" id="PRO_5034033073" evidence="2">
    <location>
        <begin position="27"/>
        <end position="3199"/>
    </location>
</feature>
<evidence type="ECO:0000259" key="4">
    <source>
        <dbReference type="Pfam" id="PF18413"/>
    </source>
</evidence>
<dbReference type="InterPro" id="IPR041079">
    <property type="entry name" value="Neuraminidase-like"/>
</dbReference>